<reference evidence="1" key="1">
    <citation type="submission" date="2021-02" db="EMBL/GenBank/DDBJ databases">
        <authorList>
            <consortium name="DOE Joint Genome Institute"/>
            <person name="Ahrendt S."/>
            <person name="Looney B.P."/>
            <person name="Miyauchi S."/>
            <person name="Morin E."/>
            <person name="Drula E."/>
            <person name="Courty P.E."/>
            <person name="Chicoki N."/>
            <person name="Fauchery L."/>
            <person name="Kohler A."/>
            <person name="Kuo A."/>
            <person name="Labutti K."/>
            <person name="Pangilinan J."/>
            <person name="Lipzen A."/>
            <person name="Riley R."/>
            <person name="Andreopoulos W."/>
            <person name="He G."/>
            <person name="Johnson J."/>
            <person name="Barry K.W."/>
            <person name="Grigoriev I.V."/>
            <person name="Nagy L."/>
            <person name="Hibbett D."/>
            <person name="Henrissat B."/>
            <person name="Matheny P.B."/>
            <person name="Labbe J."/>
            <person name="Martin F."/>
        </authorList>
    </citation>
    <scope>NUCLEOTIDE SEQUENCE</scope>
    <source>
        <strain evidence="1">FP105234-sp</strain>
    </source>
</reference>
<organism evidence="1 2">
    <name type="scientific">Auriscalpium vulgare</name>
    <dbReference type="NCBI Taxonomy" id="40419"/>
    <lineage>
        <taxon>Eukaryota</taxon>
        <taxon>Fungi</taxon>
        <taxon>Dikarya</taxon>
        <taxon>Basidiomycota</taxon>
        <taxon>Agaricomycotina</taxon>
        <taxon>Agaricomycetes</taxon>
        <taxon>Russulales</taxon>
        <taxon>Auriscalpiaceae</taxon>
        <taxon>Auriscalpium</taxon>
    </lineage>
</organism>
<dbReference type="Proteomes" id="UP000814033">
    <property type="component" value="Unassembled WGS sequence"/>
</dbReference>
<gene>
    <name evidence="1" type="ORF">FA95DRAFT_1493312</name>
</gene>
<sequence length="349" mass="37232">MLQTVYRLKNPGQGPRGIVRGQAAIPTPRAHEVLVRIHAVSLNYRDIAIATNAYGVSIKADVIPAGDLAGEVVSAGEAVGDFKKGDRVVSISDQNNIYGNPATVGDSLGWGIDGGLAEYIVLPGLSLLHIPTHLSYEEASCFPTAGVTAWNALYGGLPLIPGQTVLFQGTGGVSIFGLLIAHAAGAKACAFSLDCTIVTSSSDEKLELAKKLGADYIINYKKTPDWDKVARELTNGRGVDHIFDNAGINDIQRSFNAVVRGGTISAIGFLGGKPKEYPDVPLLAIFSGCTLRGINVGSKQLFENLLRFFETKELKPYIDKVFPFDEAVEAFEYLESGQHVGKVVVRITG</sequence>
<dbReference type="EMBL" id="MU275914">
    <property type="protein sequence ID" value="KAI0046945.1"/>
    <property type="molecule type" value="Genomic_DNA"/>
</dbReference>
<protein>
    <submittedName>
        <fullName evidence="1">NAD-P-binding protein</fullName>
    </submittedName>
</protein>
<accession>A0ACB8RSL0</accession>
<reference evidence="1" key="2">
    <citation type="journal article" date="2022" name="New Phytol.">
        <title>Evolutionary transition to the ectomycorrhizal habit in the genomes of a hyperdiverse lineage of mushroom-forming fungi.</title>
        <authorList>
            <person name="Looney B."/>
            <person name="Miyauchi S."/>
            <person name="Morin E."/>
            <person name="Drula E."/>
            <person name="Courty P.E."/>
            <person name="Kohler A."/>
            <person name="Kuo A."/>
            <person name="LaButti K."/>
            <person name="Pangilinan J."/>
            <person name="Lipzen A."/>
            <person name="Riley R."/>
            <person name="Andreopoulos W."/>
            <person name="He G."/>
            <person name="Johnson J."/>
            <person name="Nolan M."/>
            <person name="Tritt A."/>
            <person name="Barry K.W."/>
            <person name="Grigoriev I.V."/>
            <person name="Nagy L.G."/>
            <person name="Hibbett D."/>
            <person name="Henrissat B."/>
            <person name="Matheny P.B."/>
            <person name="Labbe J."/>
            <person name="Martin F.M."/>
        </authorList>
    </citation>
    <scope>NUCLEOTIDE SEQUENCE</scope>
    <source>
        <strain evidence="1">FP105234-sp</strain>
    </source>
</reference>
<comment type="caution">
    <text evidence="1">The sequence shown here is derived from an EMBL/GenBank/DDBJ whole genome shotgun (WGS) entry which is preliminary data.</text>
</comment>
<name>A0ACB8RSL0_9AGAM</name>
<keyword evidence="2" id="KW-1185">Reference proteome</keyword>
<proteinExistence type="predicted"/>
<evidence type="ECO:0000313" key="2">
    <source>
        <dbReference type="Proteomes" id="UP000814033"/>
    </source>
</evidence>
<evidence type="ECO:0000313" key="1">
    <source>
        <dbReference type="EMBL" id="KAI0046945.1"/>
    </source>
</evidence>